<evidence type="ECO:0000313" key="4">
    <source>
        <dbReference type="EMBL" id="AFO98295.1"/>
    </source>
</evidence>
<dbReference type="SMART" id="SM00698">
    <property type="entry name" value="MORN"/>
    <property type="match status" value="8"/>
</dbReference>
<feature type="compositionally biased region" description="Basic and acidic residues" evidence="2">
    <location>
        <begin position="376"/>
        <end position="399"/>
    </location>
</feature>
<proteinExistence type="evidence at transcript level"/>
<dbReference type="Gene3D" id="2.20.110.10">
    <property type="entry name" value="Histone H3 K4-specific methyltransferase SET7/9 N-terminal domain"/>
    <property type="match status" value="3"/>
</dbReference>
<dbReference type="InterPro" id="IPR003123">
    <property type="entry name" value="VPS9"/>
</dbReference>
<feature type="compositionally biased region" description="Basic and acidic residues" evidence="2">
    <location>
        <begin position="414"/>
        <end position="435"/>
    </location>
</feature>
<dbReference type="GO" id="GO:0031267">
    <property type="term" value="F:small GTPase binding"/>
    <property type="evidence" value="ECO:0007669"/>
    <property type="project" value="TreeGrafter"/>
</dbReference>
<evidence type="ECO:0000259" key="3">
    <source>
        <dbReference type="PROSITE" id="PS51205"/>
    </source>
</evidence>
<dbReference type="GO" id="GO:0016197">
    <property type="term" value="P:endosomal transport"/>
    <property type="evidence" value="ECO:0007669"/>
    <property type="project" value="TreeGrafter"/>
</dbReference>
<accession>V9KJK4</accession>
<dbReference type="AlphaFoldDB" id="V9KJK4"/>
<evidence type="ECO:0000256" key="2">
    <source>
        <dbReference type="SAM" id="MobiDB-lite"/>
    </source>
</evidence>
<dbReference type="SUPFAM" id="SSF109993">
    <property type="entry name" value="VPS9 domain"/>
    <property type="match status" value="1"/>
</dbReference>
<protein>
    <submittedName>
        <fullName evidence="4">ALS2CL protein</fullName>
    </submittedName>
</protein>
<sequence length="709" mass="80704">MGVIHGSDANSYKLDTVWVESLPGTNSEKHQLKIIVPEEDFVLNAQDLKHKTLWLWKLNQAVLQHVQGQLNFPLWGGGEGQVSGTPQTSRFAVHTFVADSRFKGALYEGDWSWGKPHGRGTMKWPDGRNYTGQFKEGQENGFGVYVCPGPEETFDCYKCHWEEGVMHGYGICEYGNSTTYKGYFRDNRRHGFGILCSSTSEKPAFKYTGHWEDDKKAGYGVFDDLDRGERYIGTWTENYKHGPGIVITQSGLCYEGKFHYNKMVGSGKILSEDDHVYEGEFSEELVLTGKGKLSFPNGYVIEGLFSNKWGSGLRTNGVFSKLDEQTTPGVNSKLQLGSQIIAAEERWRGIYQQFEDFLKSGCVETSSESFLGFHSENSRDPRKNLKERESREEVGRDTESETAAYGDQGYLYCDRQKPTEGENKSPEGSSRREELSLREQVRLALESAHHPLGKLLHMVTLTFQASYSGIGTYKRLLSLARQEVVTHAQTLLILSRRFFSTSPQNDVTSQDSEEQTPFTVTLPLLLPHLYPDLFMMYMLYHEPGDALYWKGIVHLGLLPDLKLLEFLEVQKHLWPLQDLHLTKNQRKSIVKDVCFESAIECLQKISSTADAQEKMDTIMKTYGEIEHTVTRVLRREYNLPMDDLLPLLVYVVSRARIQRLGAELHLIRDMMDPTWEGGMNDFLLTALESCYQHIQKEEIRLGACLNSVS</sequence>
<evidence type="ECO:0000256" key="1">
    <source>
        <dbReference type="ARBA" id="ARBA00022737"/>
    </source>
</evidence>
<feature type="region of interest" description="Disordered" evidence="2">
    <location>
        <begin position="373"/>
        <end position="435"/>
    </location>
</feature>
<reference evidence="4" key="1">
    <citation type="journal article" date="2014" name="Nature">
        <title>Elephant shark genome provides unique insights into gnathostome evolution.</title>
        <authorList>
            <consortium name="International Elephant Shark Genome Sequencing Consortium"/>
            <person name="Venkatesh B."/>
            <person name="Lee A.P."/>
            <person name="Ravi V."/>
            <person name="Maurya A.K."/>
            <person name="Lian M.M."/>
            <person name="Swann J.B."/>
            <person name="Ohta Y."/>
            <person name="Flajnik M.F."/>
            <person name="Sutoh Y."/>
            <person name="Kasahara M."/>
            <person name="Hoon S."/>
            <person name="Gangu V."/>
            <person name="Roy S.W."/>
            <person name="Irimia M."/>
            <person name="Korzh V."/>
            <person name="Kondrychyn I."/>
            <person name="Lim Z.W."/>
            <person name="Tay B.H."/>
            <person name="Tohari S."/>
            <person name="Kong K.W."/>
            <person name="Ho S."/>
            <person name="Lorente-Galdos B."/>
            <person name="Quilez J."/>
            <person name="Marques-Bonet T."/>
            <person name="Raney B.J."/>
            <person name="Ingham P.W."/>
            <person name="Tay A."/>
            <person name="Hillier L.W."/>
            <person name="Minx P."/>
            <person name="Boehm T."/>
            <person name="Wilson R.K."/>
            <person name="Brenner S."/>
            <person name="Warren W.C."/>
        </authorList>
    </citation>
    <scope>NUCLEOTIDE SEQUENCE</scope>
    <source>
        <tissue evidence="4">Gills</tissue>
    </source>
</reference>
<dbReference type="Pfam" id="PF02493">
    <property type="entry name" value="MORN"/>
    <property type="match status" value="7"/>
</dbReference>
<dbReference type="InterPro" id="IPR003409">
    <property type="entry name" value="MORN"/>
</dbReference>
<keyword evidence="1" id="KW-0677">Repeat</keyword>
<organism evidence="4">
    <name type="scientific">Callorhinchus milii</name>
    <name type="common">Ghost shark</name>
    <dbReference type="NCBI Taxonomy" id="7868"/>
    <lineage>
        <taxon>Eukaryota</taxon>
        <taxon>Metazoa</taxon>
        <taxon>Chordata</taxon>
        <taxon>Craniata</taxon>
        <taxon>Vertebrata</taxon>
        <taxon>Chondrichthyes</taxon>
        <taxon>Holocephali</taxon>
        <taxon>Chimaeriformes</taxon>
        <taxon>Callorhinchidae</taxon>
        <taxon>Callorhinchus</taxon>
    </lineage>
</organism>
<dbReference type="Gene3D" id="1.20.1050.80">
    <property type="entry name" value="VPS9 domain"/>
    <property type="match status" value="1"/>
</dbReference>
<dbReference type="InterPro" id="IPR037191">
    <property type="entry name" value="VPS9_dom_sf"/>
</dbReference>
<dbReference type="GO" id="GO:0005085">
    <property type="term" value="F:guanyl-nucleotide exchange factor activity"/>
    <property type="evidence" value="ECO:0007669"/>
    <property type="project" value="TreeGrafter"/>
</dbReference>
<dbReference type="GO" id="GO:0031410">
    <property type="term" value="C:cytoplasmic vesicle"/>
    <property type="evidence" value="ECO:0007669"/>
    <property type="project" value="TreeGrafter"/>
</dbReference>
<dbReference type="PANTHER" id="PTHR46089">
    <property type="entry name" value="ALSIN HOMOLOG"/>
    <property type="match status" value="1"/>
</dbReference>
<dbReference type="Pfam" id="PF02204">
    <property type="entry name" value="VPS9"/>
    <property type="match status" value="1"/>
</dbReference>
<dbReference type="PANTHER" id="PTHR46089:SF1">
    <property type="entry name" value="ALS2 C-TERMINAL-LIKE PROTEIN"/>
    <property type="match status" value="1"/>
</dbReference>
<dbReference type="EMBL" id="JW865778">
    <property type="protein sequence ID" value="AFO98295.1"/>
    <property type="molecule type" value="mRNA"/>
</dbReference>
<dbReference type="PROSITE" id="PS51205">
    <property type="entry name" value="VPS9"/>
    <property type="match status" value="1"/>
</dbReference>
<dbReference type="InterPro" id="IPR051984">
    <property type="entry name" value="Alsin"/>
</dbReference>
<feature type="domain" description="VPS9" evidence="3">
    <location>
        <begin position="557"/>
        <end position="703"/>
    </location>
</feature>
<dbReference type="SUPFAM" id="SSF82185">
    <property type="entry name" value="Histone H3 K4-specific methyltransferase SET7/9 N-terminal domain"/>
    <property type="match status" value="2"/>
</dbReference>
<name>V9KJK4_CALMI</name>